<accession>A0AAE0ZHZ8</accession>
<gene>
    <name evidence="1" type="ORF">RRG08_046884</name>
</gene>
<protein>
    <submittedName>
        <fullName evidence="1">Uncharacterized protein</fullName>
    </submittedName>
</protein>
<evidence type="ECO:0000313" key="1">
    <source>
        <dbReference type="EMBL" id="KAK3769779.1"/>
    </source>
</evidence>
<reference evidence="1" key="1">
    <citation type="journal article" date="2023" name="G3 (Bethesda)">
        <title>A reference genome for the long-term kleptoplast-retaining sea slug Elysia crispata morphotype clarki.</title>
        <authorList>
            <person name="Eastman K.E."/>
            <person name="Pendleton A.L."/>
            <person name="Shaikh M.A."/>
            <person name="Suttiyut T."/>
            <person name="Ogas R."/>
            <person name="Tomko P."/>
            <person name="Gavelis G."/>
            <person name="Widhalm J.R."/>
            <person name="Wisecaver J.H."/>
        </authorList>
    </citation>
    <scope>NUCLEOTIDE SEQUENCE</scope>
    <source>
        <strain evidence="1">ECLA1</strain>
    </source>
</reference>
<name>A0AAE0ZHZ8_9GAST</name>
<organism evidence="1 2">
    <name type="scientific">Elysia crispata</name>
    <name type="common">lettuce slug</name>
    <dbReference type="NCBI Taxonomy" id="231223"/>
    <lineage>
        <taxon>Eukaryota</taxon>
        <taxon>Metazoa</taxon>
        <taxon>Spiralia</taxon>
        <taxon>Lophotrochozoa</taxon>
        <taxon>Mollusca</taxon>
        <taxon>Gastropoda</taxon>
        <taxon>Heterobranchia</taxon>
        <taxon>Euthyneura</taxon>
        <taxon>Panpulmonata</taxon>
        <taxon>Sacoglossa</taxon>
        <taxon>Placobranchoidea</taxon>
        <taxon>Plakobranchidae</taxon>
        <taxon>Elysia</taxon>
    </lineage>
</organism>
<dbReference type="Proteomes" id="UP001283361">
    <property type="component" value="Unassembled WGS sequence"/>
</dbReference>
<comment type="caution">
    <text evidence="1">The sequence shown here is derived from an EMBL/GenBank/DDBJ whole genome shotgun (WGS) entry which is preliminary data.</text>
</comment>
<evidence type="ECO:0000313" key="2">
    <source>
        <dbReference type="Proteomes" id="UP001283361"/>
    </source>
</evidence>
<dbReference type="EMBL" id="JAWDGP010003890">
    <property type="protein sequence ID" value="KAK3769779.1"/>
    <property type="molecule type" value="Genomic_DNA"/>
</dbReference>
<keyword evidence="2" id="KW-1185">Reference proteome</keyword>
<dbReference type="AlphaFoldDB" id="A0AAE0ZHZ8"/>
<proteinExistence type="predicted"/>
<sequence length="174" mass="19632">MLHKVIINHMHLQFCTCLWDRQELSLRPGSSRQARLSAAELVIHHALTLLKGQVPFRSLVQIHCAYFSHRATYSVTVWSNADQNCHHLHRIVSSAKDRVRLNSYINPSMFRSAVSLTYGGDIPERAALIQTLQKLSPNSAPILDLDNSPLHFPAQIKGQLNSFHASSLIARICF</sequence>